<reference evidence="1 2" key="1">
    <citation type="journal article" date="2015" name="BMC Genomics">
        <title>The genome of the truffle-parasite Tolypocladium ophioglossoides and the evolution of antifungal peptaibiotics.</title>
        <authorList>
            <person name="Quandt C.A."/>
            <person name="Bushley K.E."/>
            <person name="Spatafora J.W."/>
        </authorList>
    </citation>
    <scope>NUCLEOTIDE SEQUENCE [LARGE SCALE GENOMIC DNA]</scope>
    <source>
        <strain evidence="1 2">CBS 100239</strain>
    </source>
</reference>
<dbReference type="Proteomes" id="UP000036947">
    <property type="component" value="Unassembled WGS sequence"/>
</dbReference>
<gene>
    <name evidence="1" type="ORF">TOPH_09248</name>
</gene>
<evidence type="ECO:0000313" key="2">
    <source>
        <dbReference type="Proteomes" id="UP000036947"/>
    </source>
</evidence>
<accession>A0A0L0MW33</accession>
<comment type="caution">
    <text evidence="1">The sequence shown here is derived from an EMBL/GenBank/DDBJ whole genome shotgun (WGS) entry which is preliminary data.</text>
</comment>
<proteinExistence type="predicted"/>
<dbReference type="OrthoDB" id="10594659at2759"/>
<dbReference type="EMBL" id="LFRF01000083">
    <property type="protein sequence ID" value="KND86128.1"/>
    <property type="molecule type" value="Genomic_DNA"/>
</dbReference>
<organism evidence="1 2">
    <name type="scientific">Tolypocladium ophioglossoides (strain CBS 100239)</name>
    <name type="common">Snaketongue truffleclub</name>
    <name type="synonym">Elaphocordyceps ophioglossoides</name>
    <dbReference type="NCBI Taxonomy" id="1163406"/>
    <lineage>
        <taxon>Eukaryota</taxon>
        <taxon>Fungi</taxon>
        <taxon>Dikarya</taxon>
        <taxon>Ascomycota</taxon>
        <taxon>Pezizomycotina</taxon>
        <taxon>Sordariomycetes</taxon>
        <taxon>Hypocreomycetidae</taxon>
        <taxon>Hypocreales</taxon>
        <taxon>Ophiocordycipitaceae</taxon>
        <taxon>Tolypocladium</taxon>
    </lineage>
</organism>
<name>A0A0L0MW33_TOLOC</name>
<evidence type="ECO:0000313" key="1">
    <source>
        <dbReference type="EMBL" id="KND86128.1"/>
    </source>
</evidence>
<dbReference type="AlphaFoldDB" id="A0A0L0MW33"/>
<sequence>MAAPFHQMPPDRFAAIKAKALVQVQPTNNIPYDKETMALMVALLNHQYREWSVHFALVGEPELGLASFPAPPRNNFFFFYQDDGVWSAAWVDRTNERLGMFTGAGSTSGRHDRRRRLYDILDCGACIGTLGIAKSSLDTLYDPDVYSTNPYWSGAACLAWAEGSFCQNCVPAADLGRDKQWTRLQWSDTSEILSVLESRLSTASFRVLTGA</sequence>
<protein>
    <submittedName>
        <fullName evidence="1">Uncharacterized protein</fullName>
    </submittedName>
</protein>
<keyword evidence="2" id="KW-1185">Reference proteome</keyword>